<dbReference type="KEGG" id="fbm:MQE35_07855"/>
<dbReference type="EMBL" id="CP094358">
    <property type="protein sequence ID" value="UOB19202.1"/>
    <property type="molecule type" value="Genomic_DNA"/>
</dbReference>
<dbReference type="AlphaFoldDB" id="A0A9E6ZNL9"/>
<accession>A0A9E6ZNL9</accession>
<proteinExistence type="predicted"/>
<gene>
    <name evidence="1" type="ORF">MQE35_07855</name>
</gene>
<evidence type="ECO:0000313" key="1">
    <source>
        <dbReference type="EMBL" id="UOB19202.1"/>
    </source>
</evidence>
<dbReference type="RefSeq" id="WP_255845819.1">
    <property type="nucleotide sequence ID" value="NZ_CP094358.1"/>
</dbReference>
<dbReference type="Proteomes" id="UP000831290">
    <property type="component" value="Chromosome"/>
</dbReference>
<name>A0A9E6ZNL9_9FLAO</name>
<protein>
    <submittedName>
        <fullName evidence="1">Uncharacterized protein</fullName>
    </submittedName>
</protein>
<evidence type="ECO:0000313" key="2">
    <source>
        <dbReference type="Proteomes" id="UP000831290"/>
    </source>
</evidence>
<reference evidence="1" key="1">
    <citation type="submission" date="2022-03" db="EMBL/GenBank/DDBJ databases">
        <title>Description of Abyssus ytuae gen. nov., sp. nov., a novel member of the family Flavobacteriaceae isolated from the sediment of Mariana Trench.</title>
        <authorList>
            <person name="Zhang J."/>
            <person name="Xu X."/>
        </authorList>
    </citation>
    <scope>NUCLEOTIDE SEQUENCE</scope>
    <source>
        <strain evidence="1">MT3330</strain>
    </source>
</reference>
<sequence>MKEKPVKLRLVEVKNGNYKLKYPNLSVPVEMNEHLFQKFLKSKDYYIEGWPVRSHTSTPEKEKIINSSIRKVAAKKV</sequence>
<keyword evidence="2" id="KW-1185">Reference proteome</keyword>
<organism evidence="1 2">
    <name type="scientific">Abyssalbus ytuae</name>
    <dbReference type="NCBI Taxonomy" id="2926907"/>
    <lineage>
        <taxon>Bacteria</taxon>
        <taxon>Pseudomonadati</taxon>
        <taxon>Bacteroidota</taxon>
        <taxon>Flavobacteriia</taxon>
        <taxon>Flavobacteriales</taxon>
        <taxon>Flavobacteriaceae</taxon>
        <taxon>Abyssalbus</taxon>
    </lineage>
</organism>